<reference evidence="1 2" key="1">
    <citation type="journal article" date="2010" name="BMC Genomics">
        <title>The complete genome of Zunongwangia profunda SM-A87 reveals its adaptation to the deep-sea environment and ecological role in sedimentary organic nitrogen degradation.</title>
        <authorList>
            <person name="Qin Q.L."/>
            <person name="Zhang X.Y."/>
            <person name="Wang X.M."/>
            <person name="Liu G.M."/>
            <person name="Chen X.L."/>
            <person name="Xie B.B."/>
            <person name="Dang H.Y."/>
            <person name="Zhou B.C."/>
            <person name="Yu J."/>
            <person name="Zhang Y.Z."/>
        </authorList>
    </citation>
    <scope>NUCLEOTIDE SEQUENCE [LARGE SCALE GENOMIC DNA]</scope>
    <source>
        <strain evidence="2">DSM 18752 / CCTCC AB 206139 / SM-A87</strain>
    </source>
</reference>
<organism evidence="1 2">
    <name type="scientific">Zunongwangia profunda (strain DSM 18752 / CCTCC AB 206139 / SM-A87)</name>
    <name type="common">Wangia profunda</name>
    <dbReference type="NCBI Taxonomy" id="655815"/>
    <lineage>
        <taxon>Bacteria</taxon>
        <taxon>Pseudomonadati</taxon>
        <taxon>Bacteroidota</taxon>
        <taxon>Flavobacteriia</taxon>
        <taxon>Flavobacteriales</taxon>
        <taxon>Flavobacteriaceae</taxon>
        <taxon>Zunongwangia</taxon>
    </lineage>
</organism>
<dbReference type="KEGG" id="zpr:ZPR_1003"/>
<evidence type="ECO:0000313" key="2">
    <source>
        <dbReference type="Proteomes" id="UP000001654"/>
    </source>
</evidence>
<proteinExistence type="predicted"/>
<protein>
    <submittedName>
        <fullName evidence="1">Uncharacterized protein</fullName>
    </submittedName>
</protein>
<keyword evidence="2" id="KW-1185">Reference proteome</keyword>
<sequence>MDNTVVLSKSYRRLINASLQNERSIINQNAQAKINTINTCATPLFYFLVKVV</sequence>
<gene>
    <name evidence="1" type="ordered locus">ZPR_1003</name>
</gene>
<dbReference type="AlphaFoldDB" id="D5BHW0"/>
<evidence type="ECO:0000313" key="1">
    <source>
        <dbReference type="EMBL" id="ADF51348.1"/>
    </source>
</evidence>
<dbReference type="HOGENOM" id="CLU_3086462_0_0_10"/>
<accession>D5BHW0</accession>
<dbReference type="Proteomes" id="UP000001654">
    <property type="component" value="Chromosome"/>
</dbReference>
<name>D5BHW0_ZUNPS</name>
<dbReference type="EMBL" id="CP001650">
    <property type="protein sequence ID" value="ADF51348.1"/>
    <property type="molecule type" value="Genomic_DNA"/>
</dbReference>